<dbReference type="PROSITE" id="PS51257">
    <property type="entry name" value="PROKAR_LIPOPROTEIN"/>
    <property type="match status" value="1"/>
</dbReference>
<gene>
    <name evidence="3" type="ORF">SAMN04488568_10159</name>
</gene>
<organism evidence="3 4">
    <name type="scientific">Maricaulis salignorans</name>
    <dbReference type="NCBI Taxonomy" id="144026"/>
    <lineage>
        <taxon>Bacteria</taxon>
        <taxon>Pseudomonadati</taxon>
        <taxon>Pseudomonadota</taxon>
        <taxon>Alphaproteobacteria</taxon>
        <taxon>Maricaulales</taxon>
        <taxon>Maricaulaceae</taxon>
        <taxon>Maricaulis</taxon>
    </lineage>
</organism>
<feature type="compositionally biased region" description="Basic and acidic residues" evidence="1">
    <location>
        <begin position="216"/>
        <end position="226"/>
    </location>
</feature>
<dbReference type="OrthoDB" id="7631923at2"/>
<evidence type="ECO:0000256" key="2">
    <source>
        <dbReference type="SAM" id="SignalP"/>
    </source>
</evidence>
<feature type="compositionally biased region" description="Gly residues" evidence="1">
    <location>
        <begin position="227"/>
        <end position="241"/>
    </location>
</feature>
<keyword evidence="4" id="KW-1185">Reference proteome</keyword>
<evidence type="ECO:0000313" key="3">
    <source>
        <dbReference type="EMBL" id="SDL61339.1"/>
    </source>
</evidence>
<proteinExistence type="predicted"/>
<evidence type="ECO:0000256" key="1">
    <source>
        <dbReference type="SAM" id="MobiDB-lite"/>
    </source>
</evidence>
<feature type="chain" id="PRO_5011724597" evidence="2">
    <location>
        <begin position="20"/>
        <end position="241"/>
    </location>
</feature>
<keyword evidence="2" id="KW-0732">Signal</keyword>
<reference evidence="3 4" key="1">
    <citation type="submission" date="2016-10" db="EMBL/GenBank/DDBJ databases">
        <authorList>
            <person name="de Groot N.N."/>
        </authorList>
    </citation>
    <scope>NUCLEOTIDE SEQUENCE [LARGE SCALE GENOMIC DNA]</scope>
    <source>
        <strain evidence="3 4">DSM 16077</strain>
    </source>
</reference>
<evidence type="ECO:0000313" key="4">
    <source>
        <dbReference type="Proteomes" id="UP000199759"/>
    </source>
</evidence>
<accession>A0A1G9LH90</accession>
<dbReference type="EMBL" id="FNHG01000001">
    <property type="protein sequence ID" value="SDL61339.1"/>
    <property type="molecule type" value="Genomic_DNA"/>
</dbReference>
<dbReference type="Proteomes" id="UP000199759">
    <property type="component" value="Unassembled WGS sequence"/>
</dbReference>
<sequence length="241" mass="24979">MVRITVPALAALLLLSACASHDGPSPRGRDGIPGGGPGSAGGFNMAVGLVDQGDYEQALPILRCVAGQGSGFEIAEYLAGYSAIQLASAESTPAILRDEMRVEGLDRLTRAARAGWPAAQAELAVQFSRIESEQAPERAAYWAAVYRRNIRDRTYGLDRLDNSVEAQISSRMDGARSAQIETEAASFIAEPLAAIATTPACAPWLGSPRSGRQGGRGRDGSDRGERPGGGGRGGSGGRPGG</sequence>
<protein>
    <submittedName>
        <fullName evidence="3">Uncharacterized protein</fullName>
    </submittedName>
</protein>
<dbReference type="AlphaFoldDB" id="A0A1G9LH90"/>
<feature type="region of interest" description="Disordered" evidence="1">
    <location>
        <begin position="201"/>
        <end position="241"/>
    </location>
</feature>
<dbReference type="RefSeq" id="WP_143023979.1">
    <property type="nucleotide sequence ID" value="NZ_FNHG01000001.1"/>
</dbReference>
<feature type="signal peptide" evidence="2">
    <location>
        <begin position="1"/>
        <end position="19"/>
    </location>
</feature>
<name>A0A1G9LH90_9PROT</name>